<feature type="chain" id="PRO_5012039835" evidence="1">
    <location>
        <begin position="21"/>
        <end position="460"/>
    </location>
</feature>
<sequence length="460" mass="48780">MPFRLSCLLLLAALCHAPEAQVTWEPIGFEGLYVSEIVTRPGPSNTDTLYVVNRFTQQGGLYRLEPDGTWTQIDGRSYDALEELGDGTFLTRANQLALGVSHDGARTWETVTAIDGQCRHTLNNVHESALPPPIGAVAGEPPAVYVATGSICRSDDGGDTLRLAESGEGFCGEAGRILDIAELPPSNALPSGRLVAGAFNGMGYSSDGDTFTCSSFQGRFRYGIERVEVAADASHPFGGTVYAFLLDSTIGARTVRASEDGGETYEQRHVFGAEVDVGSIVKVTPIVLPDGSIVVGLTGFTRHPDGTGTNHIGGVVWSGDGARTWTLLTPEASGWAGDGVEDMELDRDGRLYVATRNGVWRSSGALPVASEASPEASGARLRITPNPASRTVRVALDLVSPEAANVTVYDARGREVYCEASGARGEHAWEVRTERWAAGVYVVRAEVGGEAITAHLTVAR</sequence>
<comment type="caution">
    <text evidence="2">The sequence shown here is derived from an EMBL/GenBank/DDBJ whole genome shotgun (WGS) entry which is preliminary data.</text>
</comment>
<evidence type="ECO:0000313" key="2">
    <source>
        <dbReference type="EMBL" id="OZC03069.1"/>
    </source>
</evidence>
<proteinExistence type="predicted"/>
<dbReference type="SUPFAM" id="SSF110296">
    <property type="entry name" value="Oligoxyloglucan reducing end-specific cellobiohydrolase"/>
    <property type="match status" value="1"/>
</dbReference>
<dbReference type="InParanoid" id="A0A259TZ79"/>
<evidence type="ECO:0000313" key="3">
    <source>
        <dbReference type="Proteomes" id="UP000216446"/>
    </source>
</evidence>
<protein>
    <submittedName>
        <fullName evidence="2">Uncharacterized protein</fullName>
    </submittedName>
</protein>
<dbReference type="Proteomes" id="UP000216446">
    <property type="component" value="Unassembled WGS sequence"/>
</dbReference>
<gene>
    <name evidence="2" type="ORF">BSZ36_08855</name>
</gene>
<evidence type="ECO:0000256" key="1">
    <source>
        <dbReference type="SAM" id="SignalP"/>
    </source>
</evidence>
<name>A0A259TZ79_9BACT</name>
<dbReference type="RefSeq" id="WP_179271102.1">
    <property type="nucleotide sequence ID" value="NZ_MQWB01000001.1"/>
</dbReference>
<dbReference type="AlphaFoldDB" id="A0A259TZ79"/>
<organism evidence="2 3">
    <name type="scientific">Rubricoccus marinus</name>
    <dbReference type="NCBI Taxonomy" id="716817"/>
    <lineage>
        <taxon>Bacteria</taxon>
        <taxon>Pseudomonadati</taxon>
        <taxon>Rhodothermota</taxon>
        <taxon>Rhodothermia</taxon>
        <taxon>Rhodothermales</taxon>
        <taxon>Rubricoccaceae</taxon>
        <taxon>Rubricoccus</taxon>
    </lineage>
</organism>
<dbReference type="NCBIfam" id="TIGR04183">
    <property type="entry name" value="Por_Secre_tail"/>
    <property type="match status" value="1"/>
</dbReference>
<keyword evidence="1" id="KW-0732">Signal</keyword>
<reference evidence="2 3" key="1">
    <citation type="submission" date="2016-11" db="EMBL/GenBank/DDBJ databases">
        <title>Study of marine rhodopsin-containing bacteria.</title>
        <authorList>
            <person name="Yoshizawa S."/>
            <person name="Kumagai Y."/>
            <person name="Kogure K."/>
        </authorList>
    </citation>
    <scope>NUCLEOTIDE SEQUENCE [LARGE SCALE GENOMIC DNA]</scope>
    <source>
        <strain evidence="2 3">SG-29</strain>
    </source>
</reference>
<accession>A0A259TZ79</accession>
<dbReference type="Gene3D" id="2.130.10.10">
    <property type="entry name" value="YVTN repeat-like/Quinoprotein amine dehydrogenase"/>
    <property type="match status" value="1"/>
</dbReference>
<feature type="signal peptide" evidence="1">
    <location>
        <begin position="1"/>
        <end position="20"/>
    </location>
</feature>
<dbReference type="EMBL" id="MQWB01000001">
    <property type="protein sequence ID" value="OZC03069.1"/>
    <property type="molecule type" value="Genomic_DNA"/>
</dbReference>
<dbReference type="InterPro" id="IPR026444">
    <property type="entry name" value="Secre_tail"/>
</dbReference>
<dbReference type="InterPro" id="IPR015943">
    <property type="entry name" value="WD40/YVTN_repeat-like_dom_sf"/>
</dbReference>
<keyword evidence="3" id="KW-1185">Reference proteome</keyword>